<organism evidence="1 2">
    <name type="scientific">Musa troglodytarum</name>
    <name type="common">fe'i banana</name>
    <dbReference type="NCBI Taxonomy" id="320322"/>
    <lineage>
        <taxon>Eukaryota</taxon>
        <taxon>Viridiplantae</taxon>
        <taxon>Streptophyta</taxon>
        <taxon>Embryophyta</taxon>
        <taxon>Tracheophyta</taxon>
        <taxon>Spermatophyta</taxon>
        <taxon>Magnoliopsida</taxon>
        <taxon>Liliopsida</taxon>
        <taxon>Zingiberales</taxon>
        <taxon>Musaceae</taxon>
        <taxon>Musa</taxon>
    </lineage>
</organism>
<dbReference type="EMBL" id="CP097511">
    <property type="protein sequence ID" value="URE48781.1"/>
    <property type="molecule type" value="Genomic_DNA"/>
</dbReference>
<gene>
    <name evidence="1" type="ORF">MUK42_25159</name>
</gene>
<evidence type="ECO:0000313" key="1">
    <source>
        <dbReference type="EMBL" id="URE48781.1"/>
    </source>
</evidence>
<name>A0A9E7IAQ8_9LILI</name>
<dbReference type="AlphaFoldDB" id="A0A9E7IAQ8"/>
<protein>
    <submittedName>
        <fullName evidence="1">mTERF family protein</fullName>
    </submittedName>
</protein>
<reference evidence="1" key="1">
    <citation type="submission" date="2022-05" db="EMBL/GenBank/DDBJ databases">
        <title>The Musa troglodytarum L. genome provides insights into the mechanism of non-climacteric behaviour and enrichment of carotenoids.</title>
        <authorList>
            <person name="Wang J."/>
        </authorList>
    </citation>
    <scope>NUCLEOTIDE SEQUENCE</scope>
    <source>
        <tissue evidence="1">Leaf</tissue>
    </source>
</reference>
<dbReference type="OrthoDB" id="693830at2759"/>
<keyword evidence="2" id="KW-1185">Reference proteome</keyword>
<evidence type="ECO:0000313" key="2">
    <source>
        <dbReference type="Proteomes" id="UP001055439"/>
    </source>
</evidence>
<accession>A0A9E7IAQ8</accession>
<sequence>MLVSRNALLPLLQLHRLRGLFSSSSADGASPDTRLMVEYLVKSCGFSATEAAEASKPLAHLRSTEKPDAVLTFMRSQGLDGAPQKDDILEAWIPLLRCGEEPRPNVSIFTQHGLLGLRSR</sequence>
<proteinExistence type="predicted"/>
<dbReference type="Proteomes" id="UP001055439">
    <property type="component" value="Chromosome 9"/>
</dbReference>